<dbReference type="GO" id="GO:0003677">
    <property type="term" value="F:DNA binding"/>
    <property type="evidence" value="ECO:0007669"/>
    <property type="project" value="UniProtKB-KW"/>
</dbReference>
<evidence type="ECO:0000313" key="11">
    <source>
        <dbReference type="Proteomes" id="UP000243975"/>
    </source>
</evidence>
<keyword evidence="8" id="KW-0472">Membrane</keyword>
<sequence>MAHELMAVTPPPPPPPTSLAPGFRFHPTDEELVMYYLRRKACGKPFRFQAVSEIDVYKSEPWELADFSPLKTRDLEWYFFSPVDRKYGNGSRLNRATGKGYWKATGKDRSVRHKSETIGMKKTLVFHSGRAPDGKRTNWVMHEYRLLDQELVRAGVAQDSFVLCRIFQKSGLGPPNGDRYAPFLEEEWTDDAALLETSAKKILDQSEDPQTIPFVCKRERSEDRALNCEPELETFSLFHNKRSKPSDPNSGNANGSEDSTTTSQDSRRALLEFPLLESIEARESQPPARLPSFDAATLEKSVPPGYLKFISNLENEILNVSMEKETLKIEVMRAQAMINILQSRIELLSKENNGFRTEHQPPHNRWQYWHTPLQASLSATMMRLCDVTKIGRRRATVPNPFLPALQERSDHILHNVIPSPFAKWDSSDAQTRIETLISNSFLSILITYNQEHWYMALAIGSAAASSLAPGFRFHPTDEELVRYYLTRKVCGKPFRFDAISDVDVYKVEPWDLPGLSRLKTRDLEWYFFSVLDKKCGNSSRTNRATEKGYWKTTGKDRAVHHRSQQVGMKKTLVYHSGRAPKGERTNWVMHEYRLMDQELQNAGHVQNAFVLCRIFHKSGSGPKNGEKYGAPFVEEEWEDDDELVLVPKQEDHTEKLPVDEDSYLNANEIEQVCTLYVFQSQEISLKDELWIVRKEKRDDYEEKKEEKTTRERDLEKKIRDLPELEEIDNRGFIVEINEAMFMMHHQPKAYHILGTDMPREVGPLPLTFDEGNNVSCADISATVTNDPRISLLDHVGGSESQADRSDRSKLFDQAVQNELDLGSVNHEYIGEPDDTMNFDMDYLLDEPYFDAITGDLSLDDSLFFEANDLKHPVESDPGLDMLDEYLSFSNSDFDNLQHNLVSNVNDQTHQVIEASQAFEGPKDDIASSSKKDMASFPFMKKASYMLGNISAPPAFASEFPTKYLASEALGSTHVTSGMIRISSNVSFGEGAVDLSLGKHAQLNIVLSFGVGQRGVNHPHEGGKANSRNWFYCVFLWILVLSLSFKIGSLICPRSLMS</sequence>
<evidence type="ECO:0000256" key="8">
    <source>
        <dbReference type="SAM" id="Phobius"/>
    </source>
</evidence>
<dbReference type="STRING" id="59895.A0A103Y9K8"/>
<dbReference type="GO" id="GO:0006355">
    <property type="term" value="P:regulation of DNA-templated transcription"/>
    <property type="evidence" value="ECO:0007669"/>
    <property type="project" value="InterPro"/>
</dbReference>
<evidence type="ECO:0000256" key="6">
    <source>
        <dbReference type="SAM" id="Coils"/>
    </source>
</evidence>
<evidence type="ECO:0000259" key="9">
    <source>
        <dbReference type="PROSITE" id="PS51005"/>
    </source>
</evidence>
<keyword evidence="6" id="KW-0175">Coiled coil</keyword>
<dbReference type="PROSITE" id="PS51005">
    <property type="entry name" value="NAC"/>
    <property type="match status" value="2"/>
</dbReference>
<dbReference type="FunFam" id="2.170.150.80:FF:000002">
    <property type="entry name" value="Nac domain-containing protein 86"/>
    <property type="match status" value="2"/>
</dbReference>
<comment type="subcellular location">
    <subcellularLocation>
        <location evidence="1">Nucleus</location>
    </subcellularLocation>
</comment>
<evidence type="ECO:0000256" key="2">
    <source>
        <dbReference type="ARBA" id="ARBA00023015"/>
    </source>
</evidence>
<feature type="compositionally biased region" description="Polar residues" evidence="7">
    <location>
        <begin position="246"/>
        <end position="264"/>
    </location>
</feature>
<keyword evidence="11" id="KW-1185">Reference proteome</keyword>
<dbReference type="AlphaFoldDB" id="A0A103Y9K8"/>
<protein>
    <submittedName>
        <fullName evidence="10">No apical meristem (NAM) protein</fullName>
    </submittedName>
</protein>
<organism evidence="10 11">
    <name type="scientific">Cynara cardunculus var. scolymus</name>
    <name type="common">Globe artichoke</name>
    <name type="synonym">Cynara scolymus</name>
    <dbReference type="NCBI Taxonomy" id="59895"/>
    <lineage>
        <taxon>Eukaryota</taxon>
        <taxon>Viridiplantae</taxon>
        <taxon>Streptophyta</taxon>
        <taxon>Embryophyta</taxon>
        <taxon>Tracheophyta</taxon>
        <taxon>Spermatophyta</taxon>
        <taxon>Magnoliopsida</taxon>
        <taxon>eudicotyledons</taxon>
        <taxon>Gunneridae</taxon>
        <taxon>Pentapetalae</taxon>
        <taxon>asterids</taxon>
        <taxon>campanulids</taxon>
        <taxon>Asterales</taxon>
        <taxon>Asteraceae</taxon>
        <taxon>Carduoideae</taxon>
        <taxon>Cardueae</taxon>
        <taxon>Carduinae</taxon>
        <taxon>Cynara</taxon>
    </lineage>
</organism>
<feature type="domain" description="NAC" evidence="9">
    <location>
        <begin position="467"/>
        <end position="617"/>
    </location>
</feature>
<dbReference type="PANTHER" id="PTHR31744:SF210">
    <property type="entry name" value="NAC DOMAIN-CONTAINING PROTEIN 86-LIKE"/>
    <property type="match status" value="1"/>
</dbReference>
<keyword evidence="8" id="KW-1133">Transmembrane helix</keyword>
<dbReference type="OMA" id="DELWIVR"/>
<feature type="domain" description="NAC" evidence="9">
    <location>
        <begin position="19"/>
        <end position="169"/>
    </location>
</feature>
<feature type="coiled-coil region" evidence="6">
    <location>
        <begin position="310"/>
        <end position="351"/>
    </location>
</feature>
<accession>A0A103Y9K8</accession>
<dbReference type="Gramene" id="KVI05036">
    <property type="protein sequence ID" value="KVI05036"/>
    <property type="gene ID" value="Ccrd_016630"/>
</dbReference>
<feature type="transmembrane region" description="Helical" evidence="8">
    <location>
        <begin position="1028"/>
        <end position="1051"/>
    </location>
</feature>
<evidence type="ECO:0000256" key="7">
    <source>
        <dbReference type="SAM" id="MobiDB-lite"/>
    </source>
</evidence>
<dbReference type="GO" id="GO:0005634">
    <property type="term" value="C:nucleus"/>
    <property type="evidence" value="ECO:0007669"/>
    <property type="project" value="UniProtKB-SubCell"/>
</dbReference>
<dbReference type="EMBL" id="LEKV01001891">
    <property type="protein sequence ID" value="KVI05036.1"/>
    <property type="molecule type" value="Genomic_DNA"/>
</dbReference>
<dbReference type="InterPro" id="IPR003441">
    <property type="entry name" value="NAC-dom"/>
</dbReference>
<keyword evidence="5" id="KW-0539">Nucleus</keyword>
<evidence type="ECO:0000313" key="10">
    <source>
        <dbReference type="EMBL" id="KVI05036.1"/>
    </source>
</evidence>
<keyword evidence="2" id="KW-0805">Transcription regulation</keyword>
<name>A0A103Y9K8_CYNCS</name>
<proteinExistence type="predicted"/>
<dbReference type="Gene3D" id="2.170.150.80">
    <property type="entry name" value="NAC domain"/>
    <property type="match status" value="2"/>
</dbReference>
<dbReference type="SUPFAM" id="SSF101941">
    <property type="entry name" value="NAC domain"/>
    <property type="match status" value="2"/>
</dbReference>
<dbReference type="PANTHER" id="PTHR31744">
    <property type="entry name" value="PROTEIN CUP-SHAPED COTYLEDON 2-RELATED"/>
    <property type="match status" value="1"/>
</dbReference>
<reference evidence="10 11" key="1">
    <citation type="journal article" date="2016" name="Sci. Rep.">
        <title>The genome sequence of the outbreeding globe artichoke constructed de novo incorporating a phase-aware low-pass sequencing strategy of F1 progeny.</title>
        <authorList>
            <person name="Scaglione D."/>
            <person name="Reyes-Chin-Wo S."/>
            <person name="Acquadro A."/>
            <person name="Froenicke L."/>
            <person name="Portis E."/>
            <person name="Beitel C."/>
            <person name="Tirone M."/>
            <person name="Mauro R."/>
            <person name="Lo Monaco A."/>
            <person name="Mauromicale G."/>
            <person name="Faccioli P."/>
            <person name="Cattivelli L."/>
            <person name="Rieseberg L."/>
            <person name="Michelmore R."/>
            <person name="Lanteri S."/>
        </authorList>
    </citation>
    <scope>NUCLEOTIDE SEQUENCE [LARGE SCALE GENOMIC DNA]</scope>
    <source>
        <strain evidence="10">2C</strain>
    </source>
</reference>
<evidence type="ECO:0000256" key="5">
    <source>
        <dbReference type="ARBA" id="ARBA00023242"/>
    </source>
</evidence>
<keyword evidence="8" id="KW-0812">Transmembrane</keyword>
<keyword evidence="4" id="KW-0804">Transcription</keyword>
<evidence type="ECO:0000256" key="4">
    <source>
        <dbReference type="ARBA" id="ARBA00023163"/>
    </source>
</evidence>
<feature type="region of interest" description="Disordered" evidence="7">
    <location>
        <begin position="237"/>
        <end position="265"/>
    </location>
</feature>
<gene>
    <name evidence="10" type="ORF">Ccrd_016630</name>
</gene>
<evidence type="ECO:0000256" key="1">
    <source>
        <dbReference type="ARBA" id="ARBA00004123"/>
    </source>
</evidence>
<comment type="caution">
    <text evidence="10">The sequence shown here is derived from an EMBL/GenBank/DDBJ whole genome shotgun (WGS) entry which is preliminary data.</text>
</comment>
<dbReference type="InterPro" id="IPR036093">
    <property type="entry name" value="NAC_dom_sf"/>
</dbReference>
<keyword evidence="3" id="KW-0238">DNA-binding</keyword>
<dbReference type="Proteomes" id="UP000243975">
    <property type="component" value="Unassembled WGS sequence"/>
</dbReference>
<dbReference type="Pfam" id="PF02365">
    <property type="entry name" value="NAM"/>
    <property type="match status" value="2"/>
</dbReference>
<evidence type="ECO:0000256" key="3">
    <source>
        <dbReference type="ARBA" id="ARBA00023125"/>
    </source>
</evidence>